<evidence type="ECO:0000313" key="1">
    <source>
        <dbReference type="EMBL" id="BFP45098.1"/>
    </source>
</evidence>
<reference evidence="1" key="1">
    <citation type="submission" date="2024-07" db="EMBL/GenBank/DDBJ databases">
        <title>Complete genome sequences of cellulolytic bacteria, Kitasatospora sp. CMC57 and Streptomyces sp. CMC78, isolated from Japanese agricultural soil.</title>
        <authorList>
            <person name="Hashimoto T."/>
            <person name="Ito M."/>
            <person name="Iwamoto M."/>
            <person name="Fukahori D."/>
            <person name="Shoda T."/>
            <person name="Sakoda M."/>
            <person name="Morohoshi T."/>
            <person name="Mitsuboshi M."/>
            <person name="Nishizawa T."/>
        </authorList>
    </citation>
    <scope>NUCLEOTIDE SEQUENCE</scope>
    <source>
        <strain evidence="1">CMC57</strain>
    </source>
</reference>
<gene>
    <name evidence="1" type="ORF">KCMC57_14660</name>
</gene>
<dbReference type="RefSeq" id="WP_407987637.1">
    <property type="nucleotide sequence ID" value="NZ_AP035881.2"/>
</dbReference>
<proteinExistence type="predicted"/>
<protein>
    <submittedName>
        <fullName evidence="1">Uncharacterized protein</fullName>
    </submittedName>
</protein>
<accession>A0AB33JUJ4</accession>
<organism evidence="1">
    <name type="scientific">Kitasatospora sp. CMC57</name>
    <dbReference type="NCBI Taxonomy" id="3231513"/>
    <lineage>
        <taxon>Bacteria</taxon>
        <taxon>Bacillati</taxon>
        <taxon>Actinomycetota</taxon>
        <taxon>Actinomycetes</taxon>
        <taxon>Kitasatosporales</taxon>
        <taxon>Streptomycetaceae</taxon>
        <taxon>Kitasatospora</taxon>
    </lineage>
</organism>
<name>A0AB33JUJ4_9ACTN</name>
<dbReference type="AlphaFoldDB" id="A0AB33JUJ4"/>
<dbReference type="EMBL" id="AP035881">
    <property type="protein sequence ID" value="BFP45098.1"/>
    <property type="molecule type" value="Genomic_DNA"/>
</dbReference>
<sequence>MWKAGTADAVSRLCLPDVDVKAMRGLKFHEALPERLAMATLATRLSDLDSATAVLAEPVRFSIQAK</sequence>